<dbReference type="Proteomes" id="UP000004947">
    <property type="component" value="Unassembled WGS sequence"/>
</dbReference>
<evidence type="ECO:0000313" key="2">
    <source>
        <dbReference type="Proteomes" id="UP000004947"/>
    </source>
</evidence>
<comment type="caution">
    <text evidence="1">The sequence shown here is derived from an EMBL/GenBank/DDBJ whole genome shotgun (WGS) entry which is preliminary data.</text>
</comment>
<sequence length="177" mass="20750">MSTIANQSTIVDPRCNWTSFSTINSHRADLFKKQIKKSTGQNYTPLSESINTKCNKIKKFRCYRYIKSKIRFFLIELSENVPGKIKILQISPFHSWKKLTKEFCQLSNKVFLQFIKDTHYVKYLPLGHDLEYMNEGTKFNFSCIALMNDLEDSPLPLKLSVFQDSDSKLHFLQIDHL</sequence>
<reference evidence="1 2" key="1">
    <citation type="journal article" date="2010" name="J. Bacteriol.">
        <title>Genome sequence of Lentisphaera araneosa HTCC2155T, the type species of the order Lentisphaerales in the phylum Lentisphaerae.</title>
        <authorList>
            <person name="Thrash J.C."/>
            <person name="Cho J.C."/>
            <person name="Vergin K.L."/>
            <person name="Morris R.M."/>
            <person name="Giovannoni S.J."/>
        </authorList>
    </citation>
    <scope>NUCLEOTIDE SEQUENCE [LARGE SCALE GENOMIC DNA]</scope>
    <source>
        <strain evidence="1 2">HTCC2155</strain>
    </source>
</reference>
<name>A6DJH6_9BACT</name>
<dbReference type="EMBL" id="ABCK01000006">
    <property type="protein sequence ID" value="EDM28050.1"/>
    <property type="molecule type" value="Genomic_DNA"/>
</dbReference>
<evidence type="ECO:0000313" key="1">
    <source>
        <dbReference type="EMBL" id="EDM28050.1"/>
    </source>
</evidence>
<dbReference type="RefSeq" id="WP_007278047.1">
    <property type="nucleotide sequence ID" value="NZ_ABCK01000006.1"/>
</dbReference>
<dbReference type="AlphaFoldDB" id="A6DJH6"/>
<keyword evidence="2" id="KW-1185">Reference proteome</keyword>
<gene>
    <name evidence="1" type="ORF">LNTAR_11876</name>
</gene>
<proteinExistence type="predicted"/>
<protein>
    <submittedName>
        <fullName evidence="1">Uncharacterized protein</fullName>
    </submittedName>
</protein>
<organism evidence="1 2">
    <name type="scientific">Lentisphaera araneosa HTCC2155</name>
    <dbReference type="NCBI Taxonomy" id="313628"/>
    <lineage>
        <taxon>Bacteria</taxon>
        <taxon>Pseudomonadati</taxon>
        <taxon>Lentisphaerota</taxon>
        <taxon>Lentisphaeria</taxon>
        <taxon>Lentisphaerales</taxon>
        <taxon>Lentisphaeraceae</taxon>
        <taxon>Lentisphaera</taxon>
    </lineage>
</organism>
<accession>A6DJH6</accession>
<dbReference type="STRING" id="313628.LNTAR_11876"/>